<sequence length="142" mass="15352">MSRADSGYGHIVTERVPSDANRYRWHLLRYLRSCRYPASVAELSEYIAPRVGADPDVIEETIEERDLPALADCDAIEYDPGSGLACLSERGSFADCVRSAFAVGALSHLKPPRLESIPSEGPDAFEAEMALAPSTPEGPSGL</sequence>
<proteinExistence type="predicted"/>
<reference evidence="2 3" key="1">
    <citation type="journal article" date="2019" name="Int. J. Syst. Evol. Microbiol.">
        <title>The Global Catalogue of Microorganisms (GCM) 10K type strain sequencing project: providing services to taxonomists for standard genome sequencing and annotation.</title>
        <authorList>
            <consortium name="The Broad Institute Genomics Platform"/>
            <consortium name="The Broad Institute Genome Sequencing Center for Infectious Disease"/>
            <person name="Wu L."/>
            <person name="Ma J."/>
        </authorList>
    </citation>
    <scope>NUCLEOTIDE SEQUENCE [LARGE SCALE GENOMIC DNA]</scope>
    <source>
        <strain evidence="2 3">CGMCC 1.3240</strain>
    </source>
</reference>
<comment type="caution">
    <text evidence="2">The sequence shown here is derived from an EMBL/GenBank/DDBJ whole genome shotgun (WGS) entry which is preliminary data.</text>
</comment>
<evidence type="ECO:0000256" key="1">
    <source>
        <dbReference type="SAM" id="MobiDB-lite"/>
    </source>
</evidence>
<dbReference type="RefSeq" id="WP_340604408.1">
    <property type="nucleotide sequence ID" value="NZ_JBBMXV010000003.1"/>
</dbReference>
<gene>
    <name evidence="2" type="ORF">ACFQGH_11815</name>
</gene>
<keyword evidence="3" id="KW-1185">Reference proteome</keyword>
<evidence type="ECO:0000313" key="2">
    <source>
        <dbReference type="EMBL" id="MFC6905877.1"/>
    </source>
</evidence>
<dbReference type="Proteomes" id="UP001596312">
    <property type="component" value="Unassembled WGS sequence"/>
</dbReference>
<organism evidence="2 3">
    <name type="scientific">Halalkalicoccus tibetensis</name>
    <dbReference type="NCBI Taxonomy" id="175632"/>
    <lineage>
        <taxon>Archaea</taxon>
        <taxon>Methanobacteriati</taxon>
        <taxon>Methanobacteriota</taxon>
        <taxon>Stenosarchaea group</taxon>
        <taxon>Halobacteria</taxon>
        <taxon>Halobacteriales</taxon>
        <taxon>Halococcaceae</taxon>
        <taxon>Halalkalicoccus</taxon>
    </lineage>
</organism>
<feature type="region of interest" description="Disordered" evidence="1">
    <location>
        <begin position="117"/>
        <end position="142"/>
    </location>
</feature>
<dbReference type="EMBL" id="JBHSXQ010000003">
    <property type="protein sequence ID" value="MFC6905877.1"/>
    <property type="molecule type" value="Genomic_DNA"/>
</dbReference>
<evidence type="ECO:0000313" key="3">
    <source>
        <dbReference type="Proteomes" id="UP001596312"/>
    </source>
</evidence>
<protein>
    <submittedName>
        <fullName evidence="2">Uncharacterized protein</fullName>
    </submittedName>
</protein>
<name>A0ABD5V2X4_9EURY</name>
<dbReference type="AlphaFoldDB" id="A0ABD5V2X4"/>
<accession>A0ABD5V2X4</accession>